<name>A0A835Y552_9CHLO</name>
<comment type="caution">
    <text evidence="2">The sequence shown here is derived from an EMBL/GenBank/DDBJ whole genome shotgun (WGS) entry which is preliminary data.</text>
</comment>
<feature type="compositionally biased region" description="Basic and acidic residues" evidence="1">
    <location>
        <begin position="1146"/>
        <end position="1162"/>
    </location>
</feature>
<feature type="compositionally biased region" description="Pro residues" evidence="1">
    <location>
        <begin position="321"/>
        <end position="369"/>
    </location>
</feature>
<dbReference type="AlphaFoldDB" id="A0A835Y552"/>
<feature type="region of interest" description="Disordered" evidence="1">
    <location>
        <begin position="298"/>
        <end position="373"/>
    </location>
</feature>
<organism evidence="2 3">
    <name type="scientific">Edaphochlamys debaryana</name>
    <dbReference type="NCBI Taxonomy" id="47281"/>
    <lineage>
        <taxon>Eukaryota</taxon>
        <taxon>Viridiplantae</taxon>
        <taxon>Chlorophyta</taxon>
        <taxon>core chlorophytes</taxon>
        <taxon>Chlorophyceae</taxon>
        <taxon>CS clade</taxon>
        <taxon>Chlamydomonadales</taxon>
        <taxon>Chlamydomonadales incertae sedis</taxon>
        <taxon>Edaphochlamys</taxon>
    </lineage>
</organism>
<evidence type="ECO:0000313" key="3">
    <source>
        <dbReference type="Proteomes" id="UP000612055"/>
    </source>
</evidence>
<evidence type="ECO:0000313" key="2">
    <source>
        <dbReference type="EMBL" id="KAG2494346.1"/>
    </source>
</evidence>
<gene>
    <name evidence="2" type="ORF">HYH03_007403</name>
</gene>
<feature type="region of interest" description="Disordered" evidence="1">
    <location>
        <begin position="1"/>
        <end position="28"/>
    </location>
</feature>
<reference evidence="2" key="1">
    <citation type="journal article" date="2020" name="bioRxiv">
        <title>Comparative genomics of Chlamydomonas.</title>
        <authorList>
            <person name="Craig R.J."/>
            <person name="Hasan A.R."/>
            <person name="Ness R.W."/>
            <person name="Keightley P.D."/>
        </authorList>
    </citation>
    <scope>NUCLEOTIDE SEQUENCE</scope>
    <source>
        <strain evidence="2">CCAP 11/70</strain>
    </source>
</reference>
<protein>
    <submittedName>
        <fullName evidence="2">Uncharacterized protein</fullName>
    </submittedName>
</protein>
<feature type="compositionally biased region" description="Acidic residues" evidence="1">
    <location>
        <begin position="1163"/>
        <end position="1172"/>
    </location>
</feature>
<feature type="region of interest" description="Disordered" evidence="1">
    <location>
        <begin position="1146"/>
        <end position="1188"/>
    </location>
</feature>
<sequence>MTTRRPLDFASATCPGRPGESSQRNRWRQTRTPRLLVAALLALATALLSSTASAQGSAALPPSFYCSTYNKAGEPSAVCPTCAGGTACATSVRPADNFWREASLCSLPQVPALANVTGATFFPVTGICDATDGVRTYSIKGASNSPQANTTVGTAYIFLSYNGRLYITLVFNCNYMMSTDPTTKQVVQVAVWDSQAGLSRPQYVDVVYQSGFYTCYTLSIDLQQVCNPLEGATFNPSPNVNQPCLCLNSTALPNCTGVPRNLAAPDIPLFIKVQVKLGPYDNVDSTTCGLNTPLATFVPRGTSSDPNDAPDINAITTPDCIAPPSPPPSPPHPPPTMPPKPPSPPPAPPKPPRPPPPQPPSPPMPPFPPTTSVGMVIATDAALPLDTTCSNINSTLVSWLSVTPRPHSQPACSVGFSNRITTIFVNWDLTPDSATIFINTIFPVYPNVSFQLQQLLIWQLALPCNSNSSMQGVGLFRTVPDRNLPGTNGFDSRWPMFYCTPPPSRPPSPPKPPAPKAPLSPPPSPSPPPPPFPSPPPSPSPPPPRPPPPPPQPPPPPGIFFKWQLFYPGPVSRPTDCDNVGFIIRYSYKIAGLDPATNDPFCSLPSRTQLVSTLMFFSADRGARAMVGVFNEAGIGEFSTQYNIPCNSIIYLSYDDGTGSTVGFKTFSGANVPALKCRPPPSPPRPPSPDPPPPDFPLDPAAPPPPDMPPPGFPQQPQALRPRPPRPSPRPPRPRPPFPPGGAPIPAPVPPMPWPPGLAPQAPPKPPSPPRPPRPPFNPGELATPPPGYDYEPPDAPPPEPISTVPRPPPRRTKKRPPPSPIPAGLARPPPPRPSPSIARTPPPPPRKTKKSPPPPSPGGLPPPPPRKTKRSPPPPSPSTTLTPPPPPRKTKKSPPPPSPSGTLRPPPPRPPPIVSQTPPPPPRKTKKSPPPPSPTGTLRPPPPVSTLSPPPPRKTKNRPPPPDIPPSSPRKKRSPPPPPPPGLRNPPPSPPPSPPPPFGNITVNNRTVVMSVDSILTRPLTNAHCTALTVITVQAVPPSVNVTNGPTCQLNDPATTGAKIIVVLATTDQALVFYNAYATPTRADTIVRVLSLPCNRSSVIFAAPGLAEPRVFDQRNVPALVCPTRGANTSAPPPAVRRAMRELASRGVDDPHEPGRWAHPGDDDEEEEDEAGGTAGFDDPQGLHDGIPLVLLGRSANDPETPGAGVDSAAGAVNGQLAEQDFAVGGREGGVVRKAVLRDELAGLLELEDGATAGEGLRGSLGS</sequence>
<dbReference type="EMBL" id="JAEHOE010000031">
    <property type="protein sequence ID" value="KAG2494346.1"/>
    <property type="molecule type" value="Genomic_DNA"/>
</dbReference>
<feature type="compositionally biased region" description="Pro residues" evidence="1">
    <location>
        <begin position="818"/>
        <end position="969"/>
    </location>
</feature>
<dbReference type="OrthoDB" id="541339at2759"/>
<dbReference type="Proteomes" id="UP000612055">
    <property type="component" value="Unassembled WGS sequence"/>
</dbReference>
<accession>A0A835Y552</accession>
<keyword evidence="3" id="KW-1185">Reference proteome</keyword>
<feature type="compositionally biased region" description="Pro residues" evidence="1">
    <location>
        <begin position="678"/>
        <end position="714"/>
    </location>
</feature>
<feature type="region of interest" description="Disordered" evidence="1">
    <location>
        <begin position="501"/>
        <end position="555"/>
    </location>
</feature>
<feature type="region of interest" description="Disordered" evidence="1">
    <location>
        <begin position="675"/>
        <end position="1003"/>
    </location>
</feature>
<feature type="compositionally biased region" description="Pro residues" evidence="1">
    <location>
        <begin position="725"/>
        <end position="801"/>
    </location>
</feature>
<proteinExistence type="predicted"/>
<feature type="compositionally biased region" description="Pro residues" evidence="1">
    <location>
        <begin position="976"/>
        <end position="999"/>
    </location>
</feature>
<evidence type="ECO:0000256" key="1">
    <source>
        <dbReference type="SAM" id="MobiDB-lite"/>
    </source>
</evidence>